<dbReference type="EMBL" id="BARU01041153">
    <property type="protein sequence ID" value="GAH85378.1"/>
    <property type="molecule type" value="Genomic_DNA"/>
</dbReference>
<sequence>MRRYSKTLSAALLGIDGYLVEVEVDIHGVSPYFITVGLPDAAVKESRERVQSALTNSGFKMPDGKVTVNLAPADTRKEGPIYDLPIAVGILCASGQLLIPPDSKTAVVGELALEGTVRPVKGALPLALACRQAGIKSLIISKENAPQAALAEGIDVYGIESLEEVVELLNGSLAIPPTEVDIDQLFRAGVEEYPLDMAEVKGQEHAKRALEVAAAGSHNIL</sequence>
<feature type="non-terminal residue" evidence="2">
    <location>
        <position position="221"/>
    </location>
</feature>
<accession>X1KTP1</accession>
<dbReference type="AlphaFoldDB" id="X1KTP1"/>
<dbReference type="InterPro" id="IPR014721">
    <property type="entry name" value="Ribsml_uS5_D2-typ_fold_subgr"/>
</dbReference>
<protein>
    <recommendedName>
        <fullName evidence="1">Magnesium chelatase ChlI-like catalytic domain-containing protein</fullName>
    </recommendedName>
</protein>
<comment type="caution">
    <text evidence="2">The sequence shown here is derived from an EMBL/GenBank/DDBJ whole genome shotgun (WGS) entry which is preliminary data.</text>
</comment>
<feature type="domain" description="Magnesium chelatase ChlI-like catalytic" evidence="1">
    <location>
        <begin position="196"/>
        <end position="221"/>
    </location>
</feature>
<name>X1KTP1_9ZZZZ</name>
<evidence type="ECO:0000313" key="2">
    <source>
        <dbReference type="EMBL" id="GAH85378.1"/>
    </source>
</evidence>
<dbReference type="InterPro" id="IPR020568">
    <property type="entry name" value="Ribosomal_Su5_D2-typ_SF"/>
</dbReference>
<dbReference type="InterPro" id="IPR045006">
    <property type="entry name" value="CHLI-like"/>
</dbReference>
<proteinExistence type="predicted"/>
<dbReference type="InterPro" id="IPR000523">
    <property type="entry name" value="Mg_chelatse_chII-like_cat_dom"/>
</dbReference>
<dbReference type="SUPFAM" id="SSF54211">
    <property type="entry name" value="Ribosomal protein S5 domain 2-like"/>
    <property type="match status" value="1"/>
</dbReference>
<dbReference type="PANTHER" id="PTHR32039:SF7">
    <property type="entry name" value="COMPETENCE PROTEIN COMM"/>
    <property type="match status" value="1"/>
</dbReference>
<organism evidence="2">
    <name type="scientific">marine sediment metagenome</name>
    <dbReference type="NCBI Taxonomy" id="412755"/>
    <lineage>
        <taxon>unclassified sequences</taxon>
        <taxon>metagenomes</taxon>
        <taxon>ecological metagenomes</taxon>
    </lineage>
</organism>
<dbReference type="Gene3D" id="3.30.230.10">
    <property type="match status" value="1"/>
</dbReference>
<dbReference type="GO" id="GO:0005524">
    <property type="term" value="F:ATP binding"/>
    <property type="evidence" value="ECO:0007669"/>
    <property type="project" value="InterPro"/>
</dbReference>
<dbReference type="Pfam" id="PF01078">
    <property type="entry name" value="Mg_chelatase"/>
    <property type="match status" value="1"/>
</dbReference>
<reference evidence="2" key="1">
    <citation type="journal article" date="2014" name="Front. Microbiol.">
        <title>High frequency of phylogenetically diverse reductive dehalogenase-homologous genes in deep subseafloor sedimentary metagenomes.</title>
        <authorList>
            <person name="Kawai M."/>
            <person name="Futagami T."/>
            <person name="Toyoda A."/>
            <person name="Takaki Y."/>
            <person name="Nishi S."/>
            <person name="Hori S."/>
            <person name="Arai W."/>
            <person name="Tsubouchi T."/>
            <person name="Morono Y."/>
            <person name="Uchiyama I."/>
            <person name="Ito T."/>
            <person name="Fujiyama A."/>
            <person name="Inagaki F."/>
            <person name="Takami H."/>
        </authorList>
    </citation>
    <scope>NUCLEOTIDE SEQUENCE</scope>
    <source>
        <strain evidence="2">Expedition CK06-06</strain>
    </source>
</reference>
<dbReference type="Pfam" id="PF13541">
    <property type="entry name" value="ChlI"/>
    <property type="match status" value="1"/>
</dbReference>
<gene>
    <name evidence="2" type="ORF">S03H2_63494</name>
</gene>
<dbReference type="PANTHER" id="PTHR32039">
    <property type="entry name" value="MAGNESIUM-CHELATASE SUBUNIT CHLI"/>
    <property type="match status" value="1"/>
</dbReference>
<evidence type="ECO:0000259" key="1">
    <source>
        <dbReference type="Pfam" id="PF01078"/>
    </source>
</evidence>